<dbReference type="InterPro" id="IPR006680">
    <property type="entry name" value="Amidohydro-rel"/>
</dbReference>
<dbReference type="PANTHER" id="PTHR43668">
    <property type="entry name" value="ALLANTOINASE"/>
    <property type="match status" value="1"/>
</dbReference>
<keyword evidence="6" id="KW-0862">Zinc</keyword>
<feature type="binding site" evidence="6">
    <location>
        <position position="148"/>
    </location>
    <ligand>
        <name>Zn(2+)</name>
        <dbReference type="ChEBI" id="CHEBI:29105"/>
        <label>2</label>
    </ligand>
</feature>
<dbReference type="InterPro" id="IPR032466">
    <property type="entry name" value="Metal_Hydrolase"/>
</dbReference>
<evidence type="ECO:0000256" key="3">
    <source>
        <dbReference type="ARBA" id="ARBA00022723"/>
    </source>
</evidence>
<reference evidence="8 9" key="1">
    <citation type="submission" date="2024-11" db="EMBL/GenBank/DDBJ databases">
        <authorList>
            <person name="Heng Y.C."/>
            <person name="Lim A.C.H."/>
            <person name="Lee J.K.Y."/>
            <person name="Kittelmann S."/>
        </authorList>
    </citation>
    <scope>NUCLEOTIDE SEQUENCE [LARGE SCALE GENOMIC DNA]</scope>
    <source>
        <strain evidence="8 9">WILCCON 0185</strain>
    </source>
</reference>
<name>A0ABW8T227_9CLOT</name>
<evidence type="ECO:0000313" key="8">
    <source>
        <dbReference type="EMBL" id="MFL0246361.1"/>
    </source>
</evidence>
<evidence type="ECO:0000256" key="1">
    <source>
        <dbReference type="ARBA" id="ARBA00002368"/>
    </source>
</evidence>
<dbReference type="Proteomes" id="UP001623591">
    <property type="component" value="Unassembled WGS sequence"/>
</dbReference>
<dbReference type="PANTHER" id="PTHR43668:SF2">
    <property type="entry name" value="ALLANTOINASE"/>
    <property type="match status" value="1"/>
</dbReference>
<comment type="caution">
    <text evidence="8">The sequence shown here is derived from an EMBL/GenBank/DDBJ whole genome shotgun (WGS) entry which is preliminary data.</text>
</comment>
<organism evidence="8 9">
    <name type="scientific">Candidatus Clostridium stratigraminis</name>
    <dbReference type="NCBI Taxonomy" id="3381661"/>
    <lineage>
        <taxon>Bacteria</taxon>
        <taxon>Bacillati</taxon>
        <taxon>Bacillota</taxon>
        <taxon>Clostridia</taxon>
        <taxon>Eubacteriales</taxon>
        <taxon>Clostridiaceae</taxon>
        <taxon>Clostridium</taxon>
    </lineage>
</organism>
<keyword evidence="9" id="KW-1185">Reference proteome</keyword>
<dbReference type="InterPro" id="IPR002195">
    <property type="entry name" value="Dihydroorotase_CS"/>
</dbReference>
<comment type="pathway">
    <text evidence="6">Pyrimidine metabolism; UMP biosynthesis via de novo pathway; (S)-dihydroorotate from bicarbonate: step 3/3.</text>
</comment>
<feature type="binding site" evidence="6">
    <location>
        <position position="283"/>
    </location>
    <ligand>
        <name>substrate</name>
    </ligand>
</feature>
<sequence>MELLIKNSRIVDWSQDFKGDIYINFGVIQEIGLELNKNCETIDGEGLILMPAFTDLHSHFRDPGQTYKEDIHSGSLAAVRGGYTTVNLMANTVPICSEMETVNYVLEKARAIRLIDIHQCASVTKDLKGEDISHLDRLSNEVKMLSDDGKGVANSKIMLEAMIKAKEKDLIVITHAESEELTKIDTRLAENTMTWRDITLAKYTGCKLHIAHVSTKEAMEYVIKAKQDGVKLTCEVTPHHLALTKDVEYKVNPPLREDEDINYLIKAIKEGYVDAIATDHAPHSCEDKKKGANGISGLETAFSVCYTKLVAERHISLNKLSELMSRNPAKLLYRNKGEIKIGCEADLVLVDINQSYMVEKEDFISKGKNTPFNGKVLMGVITSTIKGGKVVYVNK</sequence>
<feature type="binding site" evidence="6">
    <location>
        <position position="59"/>
    </location>
    <ligand>
        <name>Zn(2+)</name>
        <dbReference type="ChEBI" id="CHEBI:29105"/>
        <label>1</label>
    </ligand>
</feature>
<keyword evidence="3 6" id="KW-0479">Metal-binding</keyword>
<dbReference type="SUPFAM" id="SSF51338">
    <property type="entry name" value="Composite domain of metallo-dependent hydrolases"/>
    <property type="match status" value="1"/>
</dbReference>
<dbReference type="Gene3D" id="3.20.20.140">
    <property type="entry name" value="Metal-dependent hydrolases"/>
    <property type="match status" value="1"/>
</dbReference>
<feature type="binding site" evidence="6">
    <location>
        <position position="252"/>
    </location>
    <ligand>
        <name>substrate</name>
    </ligand>
</feature>
<feature type="binding site" evidence="6">
    <location>
        <begin position="59"/>
        <end position="61"/>
    </location>
    <ligand>
        <name>substrate</name>
    </ligand>
</feature>
<dbReference type="SUPFAM" id="SSF51556">
    <property type="entry name" value="Metallo-dependent hydrolases"/>
    <property type="match status" value="1"/>
</dbReference>
<dbReference type="HAMAP" id="MF_00220_B">
    <property type="entry name" value="PyrC_classI_B"/>
    <property type="match status" value="1"/>
</dbReference>
<dbReference type="InterPro" id="IPR004722">
    <property type="entry name" value="DHOase"/>
</dbReference>
<feature type="active site" evidence="6">
    <location>
        <position position="279"/>
    </location>
</feature>
<evidence type="ECO:0000256" key="5">
    <source>
        <dbReference type="ARBA" id="ARBA00022975"/>
    </source>
</evidence>
<evidence type="ECO:0000256" key="4">
    <source>
        <dbReference type="ARBA" id="ARBA00022801"/>
    </source>
</evidence>
<proteinExistence type="inferred from homology"/>
<comment type="caution">
    <text evidence="6">Lacks conserved residue(s) required for the propagation of feature annotation.</text>
</comment>
<dbReference type="InterPro" id="IPR011059">
    <property type="entry name" value="Metal-dep_hydrolase_composite"/>
</dbReference>
<comment type="similarity">
    <text evidence="2 6">Belongs to the metallo-dependent hydrolases superfamily. DHOase family. Class I DHOase subfamily.</text>
</comment>
<dbReference type="EC" id="3.5.2.3" evidence="6"/>
<comment type="cofactor">
    <cofactor evidence="6">
        <name>Zn(2+)</name>
        <dbReference type="ChEBI" id="CHEBI:29105"/>
    </cofactor>
    <text evidence="6">Binds 2 Zn(2+) ions per subunit.</text>
</comment>
<dbReference type="RefSeq" id="WP_406768832.1">
    <property type="nucleotide sequence ID" value="NZ_JBJHZZ010000002.1"/>
</dbReference>
<dbReference type="GO" id="GO:0004151">
    <property type="term" value="F:dihydroorotase activity"/>
    <property type="evidence" value="ECO:0007669"/>
    <property type="project" value="UniProtKB-EC"/>
</dbReference>
<feature type="binding site" evidence="6">
    <location>
        <position position="212"/>
    </location>
    <ligand>
        <name>Zn(2+)</name>
        <dbReference type="ChEBI" id="CHEBI:29105"/>
        <label>2</label>
    </ligand>
</feature>
<protein>
    <recommendedName>
        <fullName evidence="6">Dihydroorotase</fullName>
        <shortName evidence="6">DHOase</shortName>
        <ecNumber evidence="6">3.5.2.3</ecNumber>
    </recommendedName>
</protein>
<dbReference type="EMBL" id="JBJHZZ010000002">
    <property type="protein sequence ID" value="MFL0246361.1"/>
    <property type="molecule type" value="Genomic_DNA"/>
</dbReference>
<accession>A0ABW8T227</accession>
<comment type="catalytic activity">
    <reaction evidence="6">
        <text>(S)-dihydroorotate + H2O = N-carbamoyl-L-aspartate + H(+)</text>
        <dbReference type="Rhea" id="RHEA:24296"/>
        <dbReference type="ChEBI" id="CHEBI:15377"/>
        <dbReference type="ChEBI" id="CHEBI:15378"/>
        <dbReference type="ChEBI" id="CHEBI:30864"/>
        <dbReference type="ChEBI" id="CHEBI:32814"/>
        <dbReference type="EC" id="3.5.2.3"/>
    </reaction>
</comment>
<feature type="binding site" evidence="6">
    <location>
        <position position="91"/>
    </location>
    <ligand>
        <name>substrate</name>
    </ligand>
</feature>
<dbReference type="NCBIfam" id="TIGR00857">
    <property type="entry name" value="pyrC_multi"/>
    <property type="match status" value="1"/>
</dbReference>
<evidence type="ECO:0000259" key="7">
    <source>
        <dbReference type="Pfam" id="PF01979"/>
    </source>
</evidence>
<keyword evidence="4 6" id="KW-0378">Hydrolase</keyword>
<dbReference type="CDD" id="cd01317">
    <property type="entry name" value="DHOase_IIa"/>
    <property type="match status" value="1"/>
</dbReference>
<evidence type="ECO:0000256" key="6">
    <source>
        <dbReference type="HAMAP-Rule" id="MF_00220"/>
    </source>
</evidence>
<dbReference type="PROSITE" id="PS00483">
    <property type="entry name" value="DIHYDROOROTASE_2"/>
    <property type="match status" value="1"/>
</dbReference>
<dbReference type="Pfam" id="PF01979">
    <property type="entry name" value="Amidohydro_1"/>
    <property type="match status" value="1"/>
</dbReference>
<feature type="binding site" evidence="6">
    <location>
        <position position="57"/>
    </location>
    <ligand>
        <name>Zn(2+)</name>
        <dbReference type="ChEBI" id="CHEBI:29105"/>
        <label>1</label>
    </ligand>
</feature>
<feature type="binding site" evidence="6">
    <location>
        <position position="279"/>
    </location>
    <ligand>
        <name>Zn(2+)</name>
        <dbReference type="ChEBI" id="CHEBI:29105"/>
        <label>1</label>
    </ligand>
</feature>
<evidence type="ECO:0000256" key="2">
    <source>
        <dbReference type="ARBA" id="ARBA00010286"/>
    </source>
</evidence>
<feature type="domain" description="Amidohydrolase-related" evidence="7">
    <location>
        <begin position="48"/>
        <end position="391"/>
    </location>
</feature>
<dbReference type="InterPro" id="IPR050138">
    <property type="entry name" value="DHOase/Allantoinase_Hydrolase"/>
</dbReference>
<keyword evidence="5 6" id="KW-0665">Pyrimidine biosynthesis</keyword>
<feature type="binding site" evidence="6">
    <location>
        <position position="175"/>
    </location>
    <ligand>
        <name>Zn(2+)</name>
        <dbReference type="ChEBI" id="CHEBI:29105"/>
        <label>2</label>
    </ligand>
</feature>
<feature type="binding site" evidence="6">
    <location>
        <position position="148"/>
    </location>
    <ligand>
        <name>Zn(2+)</name>
        <dbReference type="ChEBI" id="CHEBI:29105"/>
        <label>1</label>
    </ligand>
</feature>
<evidence type="ECO:0000313" key="9">
    <source>
        <dbReference type="Proteomes" id="UP001623591"/>
    </source>
</evidence>
<gene>
    <name evidence="6" type="primary">pyrC</name>
    <name evidence="8" type="ORF">ACJDUG_05115</name>
</gene>
<comment type="function">
    <text evidence="1 6">Catalyzes the reversible cyclization of carbamoyl aspartate to dihydroorotate.</text>
</comment>